<keyword evidence="6" id="KW-0808">Transferase</keyword>
<dbReference type="InterPro" id="IPR013083">
    <property type="entry name" value="Znf_RING/FYVE/PHD"/>
</dbReference>
<keyword evidence="6" id="KW-0012">Acyltransferase</keyword>
<protein>
    <submittedName>
        <fullName evidence="6">RING-type E3 ubiquitin transferase</fullName>
        <ecNumber evidence="6">2.3.2.27</ecNumber>
    </submittedName>
</protein>
<dbReference type="Pfam" id="PF13920">
    <property type="entry name" value="zf-C3HC4_3"/>
    <property type="match status" value="1"/>
</dbReference>
<evidence type="ECO:0000256" key="3">
    <source>
        <dbReference type="ARBA" id="ARBA00022833"/>
    </source>
</evidence>
<dbReference type="PANTHER" id="PTHR42647">
    <property type="entry name" value="SBP (S-RIBONUCLEASE BINDING PROTEIN) FAMILY PROTEIN"/>
    <property type="match status" value="1"/>
</dbReference>
<organism evidence="6 7">
    <name type="scientific">Salvia divinorum</name>
    <name type="common">Maria pastora</name>
    <name type="synonym">Diviner's sage</name>
    <dbReference type="NCBI Taxonomy" id="28513"/>
    <lineage>
        <taxon>Eukaryota</taxon>
        <taxon>Viridiplantae</taxon>
        <taxon>Streptophyta</taxon>
        <taxon>Embryophyta</taxon>
        <taxon>Tracheophyta</taxon>
        <taxon>Spermatophyta</taxon>
        <taxon>Magnoliopsida</taxon>
        <taxon>eudicotyledons</taxon>
        <taxon>Gunneridae</taxon>
        <taxon>Pentapetalae</taxon>
        <taxon>asterids</taxon>
        <taxon>lamiids</taxon>
        <taxon>Lamiales</taxon>
        <taxon>Lamiaceae</taxon>
        <taxon>Nepetoideae</taxon>
        <taxon>Mentheae</taxon>
        <taxon>Salviinae</taxon>
        <taxon>Salvia</taxon>
        <taxon>Salvia subgen. Calosphace</taxon>
    </lineage>
</organism>
<dbReference type="Proteomes" id="UP001567538">
    <property type="component" value="Unassembled WGS sequence"/>
</dbReference>
<keyword evidence="2 4" id="KW-0863">Zinc-finger</keyword>
<reference evidence="6 7" key="1">
    <citation type="submission" date="2024-06" db="EMBL/GenBank/DDBJ databases">
        <title>A chromosome level genome sequence of Diviner's sage (Salvia divinorum).</title>
        <authorList>
            <person name="Ford S.A."/>
            <person name="Ro D.-K."/>
            <person name="Ness R.W."/>
            <person name="Phillips M.A."/>
        </authorList>
    </citation>
    <scope>NUCLEOTIDE SEQUENCE [LARGE SCALE GENOMIC DNA]</scope>
    <source>
        <strain evidence="6">SAF-2024a</strain>
        <tissue evidence="6">Leaf</tissue>
    </source>
</reference>
<dbReference type="Gene3D" id="3.30.40.10">
    <property type="entry name" value="Zinc/RING finger domain, C3HC4 (zinc finger)"/>
    <property type="match status" value="1"/>
</dbReference>
<dbReference type="InterPro" id="IPR001841">
    <property type="entry name" value="Znf_RING"/>
</dbReference>
<evidence type="ECO:0000256" key="4">
    <source>
        <dbReference type="PROSITE-ProRule" id="PRU00175"/>
    </source>
</evidence>
<keyword evidence="3" id="KW-0862">Zinc</keyword>
<keyword evidence="1" id="KW-0479">Metal-binding</keyword>
<dbReference type="EC" id="2.3.2.27" evidence="6"/>
<sequence length="246" mass="27566">MAVEATHPNLFPQQFVQHRESFMNPPHEGHAYSHKFQATPFPVNQQFVCESTHPKTSINTTNRDTAAHNSNNASQLFGEFYTGDIDSLIYQHTMKIRLELQERQKLVVARMGESMAKTLREKDDQIQKMARLNLMLEEKAKGLYVENQLWQETARANEAAANSLRHALAQFGEGGAVEEAELESCGSCDETTESERRMCPMCGERQCCVLLLPCRHLCLCSGCGSGLHACPVCNASMTATLHVNMF</sequence>
<dbReference type="GO" id="GO:0061630">
    <property type="term" value="F:ubiquitin protein ligase activity"/>
    <property type="evidence" value="ECO:0007669"/>
    <property type="project" value="UniProtKB-EC"/>
</dbReference>
<proteinExistence type="predicted"/>
<dbReference type="EMBL" id="JBEAFC010000002">
    <property type="protein sequence ID" value="KAL1567528.1"/>
    <property type="molecule type" value="Genomic_DNA"/>
</dbReference>
<gene>
    <name evidence="6" type="ORF">AAHA92_02999</name>
</gene>
<accession>A0ABD1II72</accession>
<name>A0ABD1II72_SALDI</name>
<evidence type="ECO:0000313" key="6">
    <source>
        <dbReference type="EMBL" id="KAL1567528.1"/>
    </source>
</evidence>
<dbReference type="PROSITE" id="PS50089">
    <property type="entry name" value="ZF_RING_2"/>
    <property type="match status" value="1"/>
</dbReference>
<evidence type="ECO:0000313" key="7">
    <source>
        <dbReference type="Proteomes" id="UP001567538"/>
    </source>
</evidence>
<dbReference type="GO" id="GO:0008270">
    <property type="term" value="F:zinc ion binding"/>
    <property type="evidence" value="ECO:0007669"/>
    <property type="project" value="UniProtKB-KW"/>
</dbReference>
<feature type="domain" description="RING-type" evidence="5">
    <location>
        <begin position="199"/>
        <end position="234"/>
    </location>
</feature>
<evidence type="ECO:0000259" key="5">
    <source>
        <dbReference type="PROSITE" id="PS50089"/>
    </source>
</evidence>
<evidence type="ECO:0000256" key="2">
    <source>
        <dbReference type="ARBA" id="ARBA00022771"/>
    </source>
</evidence>
<evidence type="ECO:0000256" key="1">
    <source>
        <dbReference type="ARBA" id="ARBA00022723"/>
    </source>
</evidence>
<keyword evidence="7" id="KW-1185">Reference proteome</keyword>
<dbReference type="CDD" id="cd16649">
    <property type="entry name" value="mRING-HC-C3HC5_CGRF1-like"/>
    <property type="match status" value="1"/>
</dbReference>
<comment type="caution">
    <text evidence="6">The sequence shown here is derived from an EMBL/GenBank/DDBJ whole genome shotgun (WGS) entry which is preliminary data.</text>
</comment>
<dbReference type="AlphaFoldDB" id="A0ABD1II72"/>
<dbReference type="PANTHER" id="PTHR42647:SF55">
    <property type="entry name" value="BOI-RELATED E3 UBIQUITIN-PROTEIN LIGASE 1"/>
    <property type="match status" value="1"/>
</dbReference>